<name>A0A7U2I2G4_PHANO</name>
<gene>
    <name evidence="1" type="ORF">JI435_436890</name>
</gene>
<evidence type="ECO:0000313" key="1">
    <source>
        <dbReference type="EMBL" id="QRC99328.1"/>
    </source>
</evidence>
<organism evidence="1 2">
    <name type="scientific">Phaeosphaeria nodorum (strain SN15 / ATCC MYA-4574 / FGSC 10173)</name>
    <name type="common">Glume blotch fungus</name>
    <name type="synonym">Parastagonospora nodorum</name>
    <dbReference type="NCBI Taxonomy" id="321614"/>
    <lineage>
        <taxon>Eukaryota</taxon>
        <taxon>Fungi</taxon>
        <taxon>Dikarya</taxon>
        <taxon>Ascomycota</taxon>
        <taxon>Pezizomycotina</taxon>
        <taxon>Dothideomycetes</taxon>
        <taxon>Pleosporomycetidae</taxon>
        <taxon>Pleosporales</taxon>
        <taxon>Pleosporineae</taxon>
        <taxon>Phaeosphaeriaceae</taxon>
        <taxon>Parastagonospora</taxon>
    </lineage>
</organism>
<dbReference type="VEuPathDB" id="FungiDB:JI435_436890"/>
<proteinExistence type="predicted"/>
<accession>A0A7U2I2G4</accession>
<evidence type="ECO:0000313" key="2">
    <source>
        <dbReference type="Proteomes" id="UP000663193"/>
    </source>
</evidence>
<dbReference type="Proteomes" id="UP000663193">
    <property type="component" value="Chromosome 9"/>
</dbReference>
<protein>
    <submittedName>
        <fullName evidence="1">Uncharacterized protein</fullName>
    </submittedName>
</protein>
<dbReference type="EMBL" id="CP069031">
    <property type="protein sequence ID" value="QRC99328.1"/>
    <property type="molecule type" value="Genomic_DNA"/>
</dbReference>
<sequence length="119" mass="12779">MGLPLESHKYGKNWGEAGGWRLEAGGWRLEAGGWRLGTGHMAADVPDCVAPCLGLVKVGEREAAEKEPLIGRVMMRKAGSLTTALGMSCPEKHEAWSTASDDASCPRWHSGRPMAMFIG</sequence>
<reference evidence="2" key="1">
    <citation type="journal article" date="2021" name="BMC Genomics">
        <title>Chromosome-level genome assembly and manually-curated proteome of model necrotroph Parastagonospora nodorum Sn15 reveals a genome-wide trove of candidate effector homologs, and redundancy of virulence-related functions within an accessory chromosome.</title>
        <authorList>
            <person name="Bertazzoni S."/>
            <person name="Jones D.A.B."/>
            <person name="Phan H.T."/>
            <person name="Tan K.-C."/>
            <person name="Hane J.K."/>
        </authorList>
    </citation>
    <scope>NUCLEOTIDE SEQUENCE [LARGE SCALE GENOMIC DNA]</scope>
    <source>
        <strain evidence="2">SN15 / ATCC MYA-4574 / FGSC 10173)</strain>
    </source>
</reference>
<keyword evidence="2" id="KW-1185">Reference proteome</keyword>
<dbReference type="OrthoDB" id="10665666at2759"/>
<dbReference type="AlphaFoldDB" id="A0A7U2I2G4"/>